<dbReference type="EMBL" id="WNYA01051646">
    <property type="protein sequence ID" value="KAG8536026.1"/>
    <property type="molecule type" value="Genomic_DNA"/>
</dbReference>
<gene>
    <name evidence="2" type="ORF">GDO81_027253</name>
</gene>
<sequence>MERLLFFRENCLRSLMMMMIMKRLNKLKQRRRFLEDAQPKLLPHPQSRHQKEEDAGEGKNCKFVIFLHVFLCFV</sequence>
<dbReference type="AlphaFoldDB" id="A0AAV6YG62"/>
<reference evidence="2" key="1">
    <citation type="thesis" date="2020" institute="ProQuest LLC" country="789 East Eisenhower Parkway, Ann Arbor, MI, USA">
        <title>Comparative Genomics and Chromosome Evolution.</title>
        <authorList>
            <person name="Mudd A.B."/>
        </authorList>
    </citation>
    <scope>NUCLEOTIDE SEQUENCE</scope>
    <source>
        <strain evidence="2">237g6f4</strain>
        <tissue evidence="2">Blood</tissue>
    </source>
</reference>
<name>A0AAV6YG62_ENGPU</name>
<proteinExistence type="predicted"/>
<accession>A0AAV6YG62</accession>
<evidence type="ECO:0000313" key="2">
    <source>
        <dbReference type="EMBL" id="KAG8536026.1"/>
    </source>
</evidence>
<feature type="region of interest" description="Disordered" evidence="1">
    <location>
        <begin position="37"/>
        <end position="56"/>
    </location>
</feature>
<evidence type="ECO:0000256" key="1">
    <source>
        <dbReference type="SAM" id="MobiDB-lite"/>
    </source>
</evidence>
<dbReference type="Proteomes" id="UP000824782">
    <property type="component" value="Unassembled WGS sequence"/>
</dbReference>
<protein>
    <submittedName>
        <fullName evidence="2">Uncharacterized protein</fullName>
    </submittedName>
</protein>
<evidence type="ECO:0000313" key="3">
    <source>
        <dbReference type="Proteomes" id="UP000824782"/>
    </source>
</evidence>
<keyword evidence="3" id="KW-1185">Reference proteome</keyword>
<organism evidence="2 3">
    <name type="scientific">Engystomops pustulosus</name>
    <name type="common">Tungara frog</name>
    <name type="synonym">Physalaemus pustulosus</name>
    <dbReference type="NCBI Taxonomy" id="76066"/>
    <lineage>
        <taxon>Eukaryota</taxon>
        <taxon>Metazoa</taxon>
        <taxon>Chordata</taxon>
        <taxon>Craniata</taxon>
        <taxon>Vertebrata</taxon>
        <taxon>Euteleostomi</taxon>
        <taxon>Amphibia</taxon>
        <taxon>Batrachia</taxon>
        <taxon>Anura</taxon>
        <taxon>Neobatrachia</taxon>
        <taxon>Hyloidea</taxon>
        <taxon>Leptodactylidae</taxon>
        <taxon>Leiuperinae</taxon>
        <taxon>Engystomops</taxon>
    </lineage>
</organism>
<comment type="caution">
    <text evidence="2">The sequence shown here is derived from an EMBL/GenBank/DDBJ whole genome shotgun (WGS) entry which is preliminary data.</text>
</comment>